<evidence type="ECO:0000259" key="1">
    <source>
        <dbReference type="Pfam" id="PF09836"/>
    </source>
</evidence>
<dbReference type="AlphaFoldDB" id="A0A3N0V0T5"/>
<name>A0A3N0V0T5_9GAMM</name>
<dbReference type="Gene3D" id="1.10.150.690">
    <property type="entry name" value="DUF2063"/>
    <property type="match status" value="1"/>
</dbReference>
<dbReference type="InterPro" id="IPR054098">
    <property type="entry name" value="NGO1945-like_C"/>
</dbReference>
<sequence>MAERVDGLRPRFQQLQYAFTAHLRDPEQHPGPAGIEERRLRVYRELFYNNVEGFLANAFPVIRQLLPDAHWHGLVRDFYARHQCRDPLFNGVAEEFVRYLQDERGTPPEDPAFLPELAHYEWVELALSIAEDAPHPDRAELGAGKVSLADPNGDLLAAPPYVSPLAWTLGYDYPVHRIGPQFQPGEPGAETTWLVVYRSRQDEVRFLEINAVTARLLSLAEEQPEASGAELIARIASELGTAATSLMAPGLAMLQGLREREVILGTRRPAPPAT</sequence>
<reference evidence="3 4" key="1">
    <citation type="submission" date="2018-10" db="EMBL/GenBank/DDBJ databases">
        <authorList>
            <person name="Chen W.-M."/>
        </authorList>
    </citation>
    <scope>NUCLEOTIDE SEQUENCE [LARGE SCALE GENOMIC DNA]</scope>
    <source>
        <strain evidence="3 4">THS-13</strain>
    </source>
</reference>
<feature type="domain" description="Putative DNA-binding" evidence="1">
    <location>
        <begin position="14"/>
        <end position="100"/>
    </location>
</feature>
<gene>
    <name evidence="3" type="ORF">ED208_15425</name>
</gene>
<evidence type="ECO:0000259" key="2">
    <source>
        <dbReference type="Pfam" id="PF22106"/>
    </source>
</evidence>
<dbReference type="Pfam" id="PF22106">
    <property type="entry name" value="NGO1945_C"/>
    <property type="match status" value="1"/>
</dbReference>
<dbReference type="RefSeq" id="WP_123212821.1">
    <property type="nucleotide sequence ID" value="NZ_RJVO01000009.1"/>
</dbReference>
<accession>A0A3N0V0T5</accession>
<dbReference type="Gene3D" id="3.90.930.50">
    <property type="match status" value="1"/>
</dbReference>
<proteinExistence type="predicted"/>
<evidence type="ECO:0000313" key="4">
    <source>
        <dbReference type="Proteomes" id="UP000282106"/>
    </source>
</evidence>
<dbReference type="InterPro" id="IPR044922">
    <property type="entry name" value="DUF2063_N_sf"/>
</dbReference>
<evidence type="ECO:0000313" key="3">
    <source>
        <dbReference type="EMBL" id="ROH86426.1"/>
    </source>
</evidence>
<dbReference type="Proteomes" id="UP000282106">
    <property type="component" value="Unassembled WGS sequence"/>
</dbReference>
<feature type="domain" description="NGO1945-like C-terminal" evidence="2">
    <location>
        <begin position="163"/>
        <end position="258"/>
    </location>
</feature>
<dbReference type="Pfam" id="PF09836">
    <property type="entry name" value="DUF2063"/>
    <property type="match status" value="1"/>
</dbReference>
<keyword evidence="4" id="KW-1185">Reference proteome</keyword>
<dbReference type="InterPro" id="IPR018640">
    <property type="entry name" value="DUF2063"/>
</dbReference>
<organism evidence="3 4">
    <name type="scientific">Stagnimonas aquatica</name>
    <dbReference type="NCBI Taxonomy" id="2689987"/>
    <lineage>
        <taxon>Bacteria</taxon>
        <taxon>Pseudomonadati</taxon>
        <taxon>Pseudomonadota</taxon>
        <taxon>Gammaproteobacteria</taxon>
        <taxon>Nevskiales</taxon>
        <taxon>Nevskiaceae</taxon>
        <taxon>Stagnimonas</taxon>
    </lineage>
</organism>
<comment type="caution">
    <text evidence="3">The sequence shown here is derived from an EMBL/GenBank/DDBJ whole genome shotgun (WGS) entry which is preliminary data.</text>
</comment>
<dbReference type="EMBL" id="RJVO01000009">
    <property type="protein sequence ID" value="ROH86426.1"/>
    <property type="molecule type" value="Genomic_DNA"/>
</dbReference>
<dbReference type="InParanoid" id="A0A3N0V0T5"/>
<protein>
    <submittedName>
        <fullName evidence="3">DUF2063 domain-containing protein</fullName>
    </submittedName>
</protein>